<proteinExistence type="predicted"/>
<evidence type="ECO:0000313" key="1">
    <source>
        <dbReference type="EMBL" id="CAB4767894.1"/>
    </source>
</evidence>
<name>A0A6J6V849_9ZZZZ</name>
<sequence length="79" mass="8571">MLALGRARCAAEVLLGDDVGGVQRPAHWELDAQLLECDAAVFPVVDARVALFPRHLVVGVHLWCCELASDADGETLWCE</sequence>
<accession>A0A6J6V849</accession>
<reference evidence="1" key="1">
    <citation type="submission" date="2020-05" db="EMBL/GenBank/DDBJ databases">
        <authorList>
            <person name="Chiriac C."/>
            <person name="Salcher M."/>
            <person name="Ghai R."/>
            <person name="Kavagutti S V."/>
        </authorList>
    </citation>
    <scope>NUCLEOTIDE SEQUENCE</scope>
</reference>
<dbReference type="EMBL" id="CAEZZM010000129">
    <property type="protein sequence ID" value="CAB4767894.1"/>
    <property type="molecule type" value="Genomic_DNA"/>
</dbReference>
<gene>
    <name evidence="1" type="ORF">UFOPK2872_00984</name>
</gene>
<protein>
    <submittedName>
        <fullName evidence="1">Unannotated protein</fullName>
    </submittedName>
</protein>
<dbReference type="AlphaFoldDB" id="A0A6J6V849"/>
<organism evidence="1">
    <name type="scientific">freshwater metagenome</name>
    <dbReference type="NCBI Taxonomy" id="449393"/>
    <lineage>
        <taxon>unclassified sequences</taxon>
        <taxon>metagenomes</taxon>
        <taxon>ecological metagenomes</taxon>
    </lineage>
</organism>